<dbReference type="Gene3D" id="1.25.40.10">
    <property type="entry name" value="Tetratricopeptide repeat domain"/>
    <property type="match status" value="3"/>
</dbReference>
<dbReference type="InterPro" id="IPR011990">
    <property type="entry name" value="TPR-like_helical_dom_sf"/>
</dbReference>
<feature type="repeat" description="PPR" evidence="3">
    <location>
        <begin position="266"/>
        <end position="300"/>
    </location>
</feature>
<feature type="repeat" description="PPR" evidence="3">
    <location>
        <begin position="88"/>
        <end position="122"/>
    </location>
</feature>
<dbReference type="Proteomes" id="UP001222027">
    <property type="component" value="Unassembled WGS sequence"/>
</dbReference>
<dbReference type="InterPro" id="IPR002885">
    <property type="entry name" value="PPR_rpt"/>
</dbReference>
<comment type="caution">
    <text evidence="4">The sequence shown here is derived from an EMBL/GenBank/DDBJ whole genome shotgun (WGS) entry which is preliminary data.</text>
</comment>
<feature type="repeat" description="PPR" evidence="3">
    <location>
        <begin position="371"/>
        <end position="405"/>
    </location>
</feature>
<name>A0AAV8Q544_ENSVE</name>
<evidence type="ECO:0008006" key="6">
    <source>
        <dbReference type="Google" id="ProtNLM"/>
    </source>
</evidence>
<dbReference type="PANTHER" id="PTHR47941">
    <property type="entry name" value="PENTATRICOPEPTIDE REPEAT-CONTAINING PROTEIN 3, MITOCHONDRIAL"/>
    <property type="match status" value="1"/>
</dbReference>
<keyword evidence="2" id="KW-0677">Repeat</keyword>
<proteinExistence type="inferred from homology"/>
<dbReference type="Pfam" id="PF13041">
    <property type="entry name" value="PPR_2"/>
    <property type="match status" value="2"/>
</dbReference>
<dbReference type="Pfam" id="PF01535">
    <property type="entry name" value="PPR"/>
    <property type="match status" value="2"/>
</dbReference>
<evidence type="ECO:0000313" key="5">
    <source>
        <dbReference type="Proteomes" id="UP001222027"/>
    </source>
</evidence>
<protein>
    <recommendedName>
        <fullName evidence="6">Pentacotripeptide-repeat region of PRORP domain-containing protein</fullName>
    </recommendedName>
</protein>
<sequence>MLRRASKFKDKRTRYRKTARDRTPIPLLEELKSTADPAAALHRLQDADPDLLSYPVCSSLLYRLAKARLLPGLNSLLALLRDHRVPCKEAAFNSLIRRLGRAGLPDRALALFLDLPSFNCPSAPSLQSLNSALAALVDNRRLDQARALLGRCADFGIRPNAVSYNILLHGCCENEGSGSARLLFDEMLARRRVRPTVVSYNVLIGYSCRNGDSVTGMKVKEEMVKKGIQPNAITYAMLMEGLCSEGKYDAARKLMFDMEYQGCKTTLVNYGVLMSDRGRRGDFDGIRELLAEMKRRKLKPDVVIYGILINYLCVAGRTGEAYKVLVEMQIKGCEPNAATYRMMVDGFCRAGEFEKAVGVLNAMLASKHSPRAESFRCLILGLCESGKLEEAGFVLEEMIKRKMGLDVDGWKALAEATIGGDCVLEDQLLSQLIFQSP</sequence>
<dbReference type="EMBL" id="JAQQAF010000008">
    <property type="protein sequence ID" value="KAJ8467516.1"/>
    <property type="molecule type" value="Genomic_DNA"/>
</dbReference>
<feature type="repeat" description="PPR" evidence="3">
    <location>
        <begin position="301"/>
        <end position="335"/>
    </location>
</feature>
<organism evidence="4 5">
    <name type="scientific">Ensete ventricosum</name>
    <name type="common">Abyssinian banana</name>
    <name type="synonym">Musa ensete</name>
    <dbReference type="NCBI Taxonomy" id="4639"/>
    <lineage>
        <taxon>Eukaryota</taxon>
        <taxon>Viridiplantae</taxon>
        <taxon>Streptophyta</taxon>
        <taxon>Embryophyta</taxon>
        <taxon>Tracheophyta</taxon>
        <taxon>Spermatophyta</taxon>
        <taxon>Magnoliopsida</taxon>
        <taxon>Liliopsida</taxon>
        <taxon>Zingiberales</taxon>
        <taxon>Musaceae</taxon>
        <taxon>Ensete</taxon>
    </lineage>
</organism>
<evidence type="ECO:0000313" key="4">
    <source>
        <dbReference type="EMBL" id="KAJ8467516.1"/>
    </source>
</evidence>
<dbReference type="NCBIfam" id="TIGR00756">
    <property type="entry name" value="PPR"/>
    <property type="match status" value="7"/>
</dbReference>
<evidence type="ECO:0000256" key="3">
    <source>
        <dbReference type="PROSITE-ProRule" id="PRU00708"/>
    </source>
</evidence>
<reference evidence="4 5" key="1">
    <citation type="submission" date="2022-12" db="EMBL/GenBank/DDBJ databases">
        <title>Chromosome-scale assembly of the Ensete ventricosum genome.</title>
        <authorList>
            <person name="Dussert Y."/>
            <person name="Stocks J."/>
            <person name="Wendawek A."/>
            <person name="Woldeyes F."/>
            <person name="Nichols R.A."/>
            <person name="Borrell J.S."/>
        </authorList>
    </citation>
    <scope>NUCLEOTIDE SEQUENCE [LARGE SCALE GENOMIC DNA]</scope>
    <source>
        <strain evidence="5">cv. Maze</strain>
        <tissue evidence="4">Seeds</tissue>
    </source>
</reference>
<dbReference type="Pfam" id="PF12854">
    <property type="entry name" value="PPR_1"/>
    <property type="match status" value="1"/>
</dbReference>
<feature type="repeat" description="PPR" evidence="3">
    <location>
        <begin position="196"/>
        <end position="230"/>
    </location>
</feature>
<dbReference type="PROSITE" id="PS51375">
    <property type="entry name" value="PPR"/>
    <property type="match status" value="8"/>
</dbReference>
<evidence type="ECO:0000256" key="2">
    <source>
        <dbReference type="ARBA" id="ARBA00022737"/>
    </source>
</evidence>
<feature type="repeat" description="PPR" evidence="3">
    <location>
        <begin position="336"/>
        <end position="370"/>
    </location>
</feature>
<comment type="similarity">
    <text evidence="1">Belongs to the PPR family. P subfamily.</text>
</comment>
<dbReference type="AlphaFoldDB" id="A0AAV8Q544"/>
<accession>A0AAV8Q544</accession>
<gene>
    <name evidence="4" type="ORF">OPV22_030068</name>
</gene>
<feature type="repeat" description="PPR" evidence="3">
    <location>
        <begin position="160"/>
        <end position="195"/>
    </location>
</feature>
<evidence type="ECO:0000256" key="1">
    <source>
        <dbReference type="ARBA" id="ARBA00007626"/>
    </source>
</evidence>
<feature type="repeat" description="PPR" evidence="3">
    <location>
        <begin position="231"/>
        <end position="265"/>
    </location>
</feature>
<keyword evidence="5" id="KW-1185">Reference proteome</keyword>